<feature type="compositionally biased region" description="Basic and acidic residues" evidence="1">
    <location>
        <begin position="742"/>
        <end position="753"/>
    </location>
</feature>
<feature type="region of interest" description="Disordered" evidence="1">
    <location>
        <begin position="1017"/>
        <end position="1036"/>
    </location>
</feature>
<name>A0A9P4GZ04_9PLEO</name>
<feature type="compositionally biased region" description="Acidic residues" evidence="1">
    <location>
        <begin position="324"/>
        <end position="333"/>
    </location>
</feature>
<organism evidence="2 3">
    <name type="scientific">Setomelanomma holmii</name>
    <dbReference type="NCBI Taxonomy" id="210430"/>
    <lineage>
        <taxon>Eukaryota</taxon>
        <taxon>Fungi</taxon>
        <taxon>Dikarya</taxon>
        <taxon>Ascomycota</taxon>
        <taxon>Pezizomycotina</taxon>
        <taxon>Dothideomycetes</taxon>
        <taxon>Pleosporomycetidae</taxon>
        <taxon>Pleosporales</taxon>
        <taxon>Pleosporineae</taxon>
        <taxon>Phaeosphaeriaceae</taxon>
        <taxon>Setomelanomma</taxon>
    </lineage>
</organism>
<gene>
    <name evidence="2" type="ORF">EK21DRAFT_104780</name>
</gene>
<feature type="region of interest" description="Disordered" evidence="1">
    <location>
        <begin position="1054"/>
        <end position="1147"/>
    </location>
</feature>
<sequence>MALTHIAELNPELARDSTQFKAAVTLIWPYSSSQRQFALLLAEPDFRLRRKKGQVRARFSGSSAKALATTGVGIGDEVVLSLTGAQFVKEGTVSTPGRSIDWELEYTQTVAIQVFRDGSEIARLDLVDVAPTPAPRSPVRREAIGAPSPAQQWSSPAFLKRARLFDGPFFEAPFDPLADENAEGHDKKRRRKSYRDWKAWTYSARTPSPEKGDVNAEVDLAEFDASPSRPTQFPNTPVSPPKPGVISVAAGPFAREGSDGPETGDGQASIPNLDGAQDAVGHKRREGLHTDDFVRDQDFYELYAGPDEQRPEASQFAFGGDTEANTEEEDSLDPTDGASLSATEVNTEDLEEEPSQAETSDVAQNVILAQDTAAIEPGVGSAREDDSFMEVLGSHKATEDADEHDTTTDDPLAEEESLERAHEASAIVMPPPTLPALDTTFSVPATTSGLLTPIGREPASPTLQPLDSALLPLPSPFPGEPDANVTSYLDHIPDQQPPAKKQIVQEQELPSGADYIEENSFFSSIGSSKNPAMHPFHESAFTPVRFTFGMDGAGWSRPLELSSPAPDEISKHNDGESVAADDVSHDNANSPASPAAPTGVRTVVDTVPMDKTPAMDVTDAAPPAEEVMELSSDSESDDSENSEDEEYSMASKKLDMDADDDDRIAQKEDQEQAVSANDSHNAILAVTDHPNITPNAQLSGVPDIVEQEPTSTQKSAAVSDVVDLGSPSDSSDVEEAGAVSQHEYEIKSADDRPSTLQADLSVQDLHVPQEINTTIVPTDLGSHNFIADTYDFAPTHTSAQQELEHLAATSDSNQPPALVGLKSQMDVQDSEMLDLDDIQSHDISQWVPDDMEDLHPDIKMESIEDGPVFYLAGMDTQEEPGDSVDTATTSQDKVFIDVPEDGHRFGKMHTTAVPATGPARNTRSKTKASTSPTKEDPPVSKRTTRSTRSKASSAHSVTAGVELSQELNAPQGRYSNVSFVKDSEEESLHSEKSLSTVKYSDDWNVFTNFSDPVVANEQDAENEDIRPPPATAPEHESWVGAKTKWNKSELQVVVKNNSSPSRPQTSFVTQLPASSPHRKPRSGSSEATLTSPVTRTTRRHVYTITSSPPQSIDNAPEESTPKASHGSQVAYPALPGDSETDDVRSSPPTAVEIGEAIHSSHPAVTPTLPSPNQQSLVDSHKPMTPEATQRTDMESQHSRLTDQQLPTLPMTPQLTQATSTADAGDVILLRAFAVRSINRAPTLTSADESSWCVWRYKKPVWGKKKEAGGPGGGEGRGRVEGGTHQCFAAYTATLSTMPSTSPQSHNIAPLPAQQVATPHISKVSEHLWLLIDPVKLSALPALDLALLEPQSNLLLAVLDAVGAVAHVAAHVERVVAADGAGRRGERVGGAEDGAAGLDGVTAFPDHGADGAGAHVCVGVSIVVV</sequence>
<evidence type="ECO:0000313" key="3">
    <source>
        <dbReference type="Proteomes" id="UP000799777"/>
    </source>
</evidence>
<comment type="caution">
    <text evidence="2">The sequence shown here is derived from an EMBL/GenBank/DDBJ whole genome shotgun (WGS) entry which is preliminary data.</text>
</comment>
<reference evidence="2" key="1">
    <citation type="journal article" date="2020" name="Stud. Mycol.">
        <title>101 Dothideomycetes genomes: a test case for predicting lifestyles and emergence of pathogens.</title>
        <authorList>
            <person name="Haridas S."/>
            <person name="Albert R."/>
            <person name="Binder M."/>
            <person name="Bloem J."/>
            <person name="Labutti K."/>
            <person name="Salamov A."/>
            <person name="Andreopoulos B."/>
            <person name="Baker S."/>
            <person name="Barry K."/>
            <person name="Bills G."/>
            <person name="Bluhm B."/>
            <person name="Cannon C."/>
            <person name="Castanera R."/>
            <person name="Culley D."/>
            <person name="Daum C."/>
            <person name="Ezra D."/>
            <person name="Gonzalez J."/>
            <person name="Henrissat B."/>
            <person name="Kuo A."/>
            <person name="Liang C."/>
            <person name="Lipzen A."/>
            <person name="Lutzoni F."/>
            <person name="Magnuson J."/>
            <person name="Mondo S."/>
            <person name="Nolan M."/>
            <person name="Ohm R."/>
            <person name="Pangilinan J."/>
            <person name="Park H.-J."/>
            <person name="Ramirez L."/>
            <person name="Alfaro M."/>
            <person name="Sun H."/>
            <person name="Tritt A."/>
            <person name="Yoshinaga Y."/>
            <person name="Zwiers L.-H."/>
            <person name="Turgeon B."/>
            <person name="Goodwin S."/>
            <person name="Spatafora J."/>
            <person name="Crous P."/>
            <person name="Grigoriev I."/>
        </authorList>
    </citation>
    <scope>NUCLEOTIDE SEQUENCE</scope>
    <source>
        <strain evidence="2">CBS 110217</strain>
    </source>
</reference>
<feature type="compositionally biased region" description="Polar residues" evidence="1">
    <location>
        <begin position="1054"/>
        <end position="1073"/>
    </location>
</feature>
<evidence type="ECO:0008006" key="4">
    <source>
        <dbReference type="Google" id="ProtNLM"/>
    </source>
</evidence>
<feature type="compositionally biased region" description="Low complexity" evidence="1">
    <location>
        <begin position="587"/>
        <end position="597"/>
    </location>
</feature>
<feature type="region of interest" description="Disordered" evidence="1">
    <location>
        <begin position="724"/>
        <end position="753"/>
    </location>
</feature>
<feature type="compositionally biased region" description="Acidic residues" evidence="1">
    <location>
        <begin position="346"/>
        <end position="355"/>
    </location>
</feature>
<feature type="region of interest" description="Disordered" evidence="1">
    <location>
        <begin position="303"/>
        <end position="362"/>
    </location>
</feature>
<feature type="compositionally biased region" description="Acidic residues" evidence="1">
    <location>
        <begin position="626"/>
        <end position="647"/>
    </location>
</feature>
<dbReference type="EMBL" id="ML978301">
    <property type="protein sequence ID" value="KAF2024294.1"/>
    <property type="molecule type" value="Genomic_DNA"/>
</dbReference>
<keyword evidence="3" id="KW-1185">Reference proteome</keyword>
<feature type="compositionally biased region" description="Polar residues" evidence="1">
    <location>
        <begin position="1082"/>
        <end position="1095"/>
    </location>
</feature>
<dbReference type="Proteomes" id="UP000799777">
    <property type="component" value="Unassembled WGS sequence"/>
</dbReference>
<proteinExistence type="predicted"/>
<feature type="compositionally biased region" description="Polar residues" evidence="1">
    <location>
        <begin position="1103"/>
        <end position="1113"/>
    </location>
</feature>
<feature type="region of interest" description="Disordered" evidence="1">
    <location>
        <begin position="558"/>
        <end position="649"/>
    </location>
</feature>
<feature type="compositionally biased region" description="Basic and acidic residues" evidence="1">
    <location>
        <begin position="1178"/>
        <end position="1199"/>
    </location>
</feature>
<feature type="region of interest" description="Disordered" evidence="1">
    <location>
        <begin position="908"/>
        <end position="969"/>
    </location>
</feature>
<feature type="region of interest" description="Disordered" evidence="1">
    <location>
        <begin position="1160"/>
        <end position="1199"/>
    </location>
</feature>
<evidence type="ECO:0000313" key="2">
    <source>
        <dbReference type="EMBL" id="KAF2024294.1"/>
    </source>
</evidence>
<protein>
    <recommendedName>
        <fullName evidence="4">Telomeric single stranded DNA binding POT1/Cdc13 domain-containing protein</fullName>
    </recommendedName>
</protein>
<evidence type="ECO:0000256" key="1">
    <source>
        <dbReference type="SAM" id="MobiDB-lite"/>
    </source>
</evidence>
<accession>A0A9P4GZ04</accession>
<dbReference type="OrthoDB" id="5363079at2759"/>
<feature type="region of interest" description="Disordered" evidence="1">
    <location>
        <begin position="251"/>
        <end position="275"/>
    </location>
</feature>